<keyword evidence="3" id="KW-1185">Reference proteome</keyword>
<dbReference type="KEGG" id="mgm:Mmc1_1938"/>
<keyword evidence="1" id="KW-0812">Transmembrane</keyword>
<evidence type="ECO:0000256" key="1">
    <source>
        <dbReference type="SAM" id="Phobius"/>
    </source>
</evidence>
<keyword evidence="1" id="KW-0472">Membrane</keyword>
<gene>
    <name evidence="2" type="ordered locus">Mmc1_1938</name>
</gene>
<proteinExistence type="predicted"/>
<reference evidence="2 3" key="2">
    <citation type="journal article" date="2012" name="Int. J. Syst. Evol. Microbiol.">
        <title>Magnetococcus marinus gen. nov., sp. nov., a marine, magnetotactic bacterium that represents a novel lineage (Magnetococcaceae fam. nov.; Magnetococcales ord. nov.) at the base of the Alphaproteobacteria.</title>
        <authorList>
            <person name="Bazylinski D.A."/>
            <person name="Williams T.J."/>
            <person name="Lefevre C.T."/>
            <person name="Berg R.J."/>
            <person name="Zhang C.L."/>
            <person name="Bowser S.S."/>
            <person name="Dean A.J."/>
            <person name="Beveridge T.J."/>
        </authorList>
    </citation>
    <scope>NUCLEOTIDE SEQUENCE [LARGE SCALE GENOMIC DNA]</scope>
    <source>
        <strain evidence="3">ATCC BAA-1437 / JCM 17883 / MC-1</strain>
    </source>
</reference>
<keyword evidence="1" id="KW-1133">Transmembrane helix</keyword>
<dbReference type="AlphaFoldDB" id="A0L903"/>
<dbReference type="HOGENOM" id="CLU_2167911_0_0_5"/>
<dbReference type="RefSeq" id="WP_011713590.1">
    <property type="nucleotide sequence ID" value="NC_008576.1"/>
</dbReference>
<dbReference type="OrthoDB" id="9894976at2"/>
<organism evidence="2 3">
    <name type="scientific">Magnetococcus marinus (strain ATCC BAA-1437 / JCM 17883 / MC-1)</name>
    <dbReference type="NCBI Taxonomy" id="156889"/>
    <lineage>
        <taxon>Bacteria</taxon>
        <taxon>Pseudomonadati</taxon>
        <taxon>Pseudomonadota</taxon>
        <taxon>Magnetococcia</taxon>
        <taxon>Magnetococcales</taxon>
        <taxon>Magnetococcaceae</taxon>
        <taxon>Magnetococcus</taxon>
    </lineage>
</organism>
<dbReference type="STRING" id="156889.Mmc1_1938"/>
<accession>A0L903</accession>
<feature type="transmembrane region" description="Helical" evidence="1">
    <location>
        <begin position="88"/>
        <end position="108"/>
    </location>
</feature>
<protein>
    <submittedName>
        <fullName evidence="2">Uncharacterized protein</fullName>
    </submittedName>
</protein>
<evidence type="ECO:0000313" key="2">
    <source>
        <dbReference type="EMBL" id="ABK44446.1"/>
    </source>
</evidence>
<name>A0L903_MAGMM</name>
<dbReference type="Proteomes" id="UP000002586">
    <property type="component" value="Chromosome"/>
</dbReference>
<reference evidence="3" key="1">
    <citation type="journal article" date="2009" name="Appl. Environ. Microbiol.">
        <title>Complete genome sequence of the chemolithoautotrophic marine magnetotactic coccus strain MC-1.</title>
        <authorList>
            <person name="Schubbe S."/>
            <person name="Williams T.J."/>
            <person name="Xie G."/>
            <person name="Kiss H.E."/>
            <person name="Brettin T.S."/>
            <person name="Martinez D."/>
            <person name="Ross C.A."/>
            <person name="Schuler D."/>
            <person name="Cox B.L."/>
            <person name="Nealson K.H."/>
            <person name="Bazylinski D.A."/>
        </authorList>
    </citation>
    <scope>NUCLEOTIDE SEQUENCE [LARGE SCALE GENOMIC DNA]</scope>
    <source>
        <strain evidence="3">ATCC BAA-1437 / JCM 17883 / MC-1</strain>
    </source>
</reference>
<sequence>MSENTPEKNEMLLKFVVEFDKRFTLMEEDIEAMRVKVDKLISGEGAANPEEWAKVQKSVKDLKDGLARNHKAQSHIEKRVDTVKKDSNSGLVISIVIFTLLFVVSLFIRS</sequence>
<evidence type="ECO:0000313" key="3">
    <source>
        <dbReference type="Proteomes" id="UP000002586"/>
    </source>
</evidence>
<dbReference type="EMBL" id="CP000471">
    <property type="protein sequence ID" value="ABK44446.1"/>
    <property type="molecule type" value="Genomic_DNA"/>
</dbReference>